<organism evidence="2 3">
    <name type="scientific">Stutzerimonas nitrititolerans</name>
    <dbReference type="NCBI Taxonomy" id="2482751"/>
    <lineage>
        <taxon>Bacteria</taxon>
        <taxon>Pseudomonadati</taxon>
        <taxon>Pseudomonadota</taxon>
        <taxon>Gammaproteobacteria</taxon>
        <taxon>Pseudomonadales</taxon>
        <taxon>Pseudomonadaceae</taxon>
        <taxon>Stutzerimonas</taxon>
    </lineage>
</organism>
<reference evidence="2" key="1">
    <citation type="submission" date="2022-06" db="EMBL/GenBank/DDBJ databases">
        <title>Detection of beta-lactamases in bacteria of animal origin.</title>
        <authorList>
            <person name="Mlynarcik P."/>
            <person name="Zdarska V."/>
            <person name="Chudobova H."/>
            <person name="Prochazkova P."/>
            <person name="Hricova K."/>
            <person name="Mezerova K."/>
            <person name="Bardon J."/>
            <person name="Dolejska M."/>
            <person name="Sukkar I."/>
            <person name="Kolar M."/>
        </authorList>
    </citation>
    <scope>NUCLEOTIDE SEQUENCE</scope>
    <source>
        <strain evidence="2">S 300-3</strain>
    </source>
</reference>
<sequence length="212" mass="22865">MIIALLNQKGGVGKTTLATHIAGELALRGKTVVLLDADPQGSALDWTQRRAQQGLGRLFGAVGLARETLHQEAPQLARRVDHVIIDGPPRIAALARSALMTADRVLIPVQPSPFDFWASAEMVSLIQEAQVFRPTLRAAFAINRRVGTTVIGREARDALAEQPLPALRAEVRQRIVFADSAAAGRLACELAPHSAAAREIGNLVDELLRWTP</sequence>
<dbReference type="InterPro" id="IPR027417">
    <property type="entry name" value="P-loop_NTPase"/>
</dbReference>
<proteinExistence type="predicted"/>
<feature type="domain" description="CobQ/CobB/MinD/ParA nucleotide binding" evidence="1">
    <location>
        <begin position="3"/>
        <end position="184"/>
    </location>
</feature>
<dbReference type="CDD" id="cd02042">
    <property type="entry name" value="ParAB_family"/>
    <property type="match status" value="1"/>
</dbReference>
<dbReference type="RefSeq" id="WP_253162065.1">
    <property type="nucleotide sequence ID" value="NZ_DAMBYT010000065.1"/>
</dbReference>
<evidence type="ECO:0000313" key="2">
    <source>
        <dbReference type="EMBL" id="MCO7543290.1"/>
    </source>
</evidence>
<evidence type="ECO:0000313" key="3">
    <source>
        <dbReference type="Proteomes" id="UP001165292"/>
    </source>
</evidence>
<dbReference type="Gene3D" id="3.40.50.300">
    <property type="entry name" value="P-loop containing nucleotide triphosphate hydrolases"/>
    <property type="match status" value="1"/>
</dbReference>
<dbReference type="PANTHER" id="PTHR13696">
    <property type="entry name" value="P-LOOP CONTAINING NUCLEOSIDE TRIPHOSPHATE HYDROLASE"/>
    <property type="match status" value="1"/>
</dbReference>
<name>A0AA41WI54_9GAMM</name>
<dbReference type="Proteomes" id="UP001165292">
    <property type="component" value="Unassembled WGS sequence"/>
</dbReference>
<dbReference type="AlphaFoldDB" id="A0AA41WI54"/>
<evidence type="ECO:0000259" key="1">
    <source>
        <dbReference type="Pfam" id="PF01656"/>
    </source>
</evidence>
<protein>
    <submittedName>
        <fullName evidence="2">AAA family ATPase</fullName>
    </submittedName>
</protein>
<dbReference type="NCBIfam" id="NF041546">
    <property type="entry name" value="ParA_partition"/>
    <property type="match status" value="1"/>
</dbReference>
<dbReference type="PANTHER" id="PTHR13696:SF96">
    <property type="entry name" value="COBQ_COBB_MIND_PARA NUCLEOTIDE BINDING DOMAIN-CONTAINING PROTEIN"/>
    <property type="match status" value="1"/>
</dbReference>
<dbReference type="InterPro" id="IPR050678">
    <property type="entry name" value="DNA_Partitioning_ATPase"/>
</dbReference>
<dbReference type="PIRSF" id="PIRSF009320">
    <property type="entry name" value="Nuc_binding_HP_1000"/>
    <property type="match status" value="1"/>
</dbReference>
<comment type="caution">
    <text evidence="2">The sequence shown here is derived from an EMBL/GenBank/DDBJ whole genome shotgun (WGS) entry which is preliminary data.</text>
</comment>
<dbReference type="SUPFAM" id="SSF52540">
    <property type="entry name" value="P-loop containing nucleoside triphosphate hydrolases"/>
    <property type="match status" value="1"/>
</dbReference>
<dbReference type="EMBL" id="JAMYBS010000001">
    <property type="protein sequence ID" value="MCO7543290.1"/>
    <property type="molecule type" value="Genomic_DNA"/>
</dbReference>
<dbReference type="InterPro" id="IPR048089">
    <property type="entry name" value="McdA"/>
</dbReference>
<dbReference type="InterPro" id="IPR002586">
    <property type="entry name" value="CobQ/CobB/MinD/ParA_Nub-bd_dom"/>
</dbReference>
<accession>A0AA41WI54</accession>
<dbReference type="Pfam" id="PF01656">
    <property type="entry name" value="CbiA"/>
    <property type="match status" value="1"/>
</dbReference>
<gene>
    <name evidence="2" type="ORF">NJF43_00790</name>
</gene>